<name>A0A1B7JPC4_9GAMM</name>
<feature type="transmembrane region" description="Helical" evidence="1">
    <location>
        <begin position="195"/>
        <end position="213"/>
    </location>
</feature>
<dbReference type="RefSeq" id="WP_068909481.1">
    <property type="nucleotide sequence ID" value="NZ_LXEW01000040.1"/>
</dbReference>
<feature type="transmembrane region" description="Helical" evidence="1">
    <location>
        <begin position="90"/>
        <end position="108"/>
    </location>
</feature>
<feature type="transmembrane region" description="Helical" evidence="1">
    <location>
        <begin position="328"/>
        <end position="355"/>
    </location>
</feature>
<feature type="transmembrane region" description="Helical" evidence="1">
    <location>
        <begin position="424"/>
        <end position="447"/>
    </location>
</feature>
<feature type="transmembrane region" description="Helical" evidence="1">
    <location>
        <begin position="247"/>
        <end position="267"/>
    </location>
</feature>
<feature type="transmembrane region" description="Helical" evidence="1">
    <location>
        <begin position="367"/>
        <end position="383"/>
    </location>
</feature>
<feature type="transmembrane region" description="Helical" evidence="1">
    <location>
        <begin position="38"/>
        <end position="57"/>
    </location>
</feature>
<keyword evidence="1" id="KW-0812">Transmembrane</keyword>
<sequence>MILFSRSLFIGIFIVWHLASIIYIDSLGSLRQSLPQNIISWLAIALIISVIAFTVFYRKNRIIITLPAICYCFALIILIIDLIYSKDNDIHFWYWSGITAGVLLYIAGLQVRKKWLIQSFCIYCFIAVTGIQVVLTAYQYLYESDIFYLASGMRSNGLSQQINILSVGMATACLLSLTALVLSQFTLASKRYEKFRVLILGIFIFLFTLMIVVLQSVTTWLSFIVSILIFICLFYKKNQTRISASYFIIAIAFFIGVYLIKLCPQYIDSSAMNQFHLKQMLRFSITLFLEQPYDAWGLSSLLQDNYERTAIPFLSETSYIVPHAHNEILLWIMTGSYISIAFMSLLITGGVYIIFQSVIKYKLNGNGYSLAIILSIVPILIHNNVEYPFLLSVLHWGIVILFSSFSDAAFSLEEQSMFYINQQLSTLFSFIIFALGISIFVIGLFLFNGEKSFYAKNQSNFEPVKMEILTT</sequence>
<gene>
    <name evidence="2" type="ORF">M998_2900</name>
</gene>
<dbReference type="AlphaFoldDB" id="A0A1B7JPC4"/>
<feature type="transmembrane region" description="Helical" evidence="1">
    <location>
        <begin position="64"/>
        <end position="84"/>
    </location>
</feature>
<evidence type="ECO:0000256" key="1">
    <source>
        <dbReference type="SAM" id="Phobius"/>
    </source>
</evidence>
<organism evidence="2 3">
    <name type="scientific">Providencia heimbachae ATCC 35613</name>
    <dbReference type="NCBI Taxonomy" id="1354272"/>
    <lineage>
        <taxon>Bacteria</taxon>
        <taxon>Pseudomonadati</taxon>
        <taxon>Pseudomonadota</taxon>
        <taxon>Gammaproteobacteria</taxon>
        <taxon>Enterobacterales</taxon>
        <taxon>Morganellaceae</taxon>
        <taxon>Providencia</taxon>
    </lineage>
</organism>
<keyword evidence="3" id="KW-1185">Reference proteome</keyword>
<reference evidence="2 3" key="1">
    <citation type="submission" date="2016-04" db="EMBL/GenBank/DDBJ databases">
        <title>ATOL: Assembling a taxonomically balanced genome-scale reconstruction of the evolutionary history of the Enterobacteriaceae.</title>
        <authorList>
            <person name="Plunkett G.III."/>
            <person name="Neeno-Eckwall E.C."/>
            <person name="Glasner J.D."/>
            <person name="Perna N.T."/>
        </authorList>
    </citation>
    <scope>NUCLEOTIDE SEQUENCE [LARGE SCALE GENOMIC DNA]</scope>
    <source>
        <strain evidence="2 3">ATCC 35613</strain>
    </source>
</reference>
<evidence type="ECO:0000313" key="2">
    <source>
        <dbReference type="EMBL" id="OAT49735.1"/>
    </source>
</evidence>
<comment type="caution">
    <text evidence="2">The sequence shown here is derived from an EMBL/GenBank/DDBJ whole genome shotgun (WGS) entry which is preliminary data.</text>
</comment>
<accession>A0A1B7JPC4</accession>
<protein>
    <recommendedName>
        <fullName evidence="4">Lipid A core-O-antigen ligase</fullName>
    </recommendedName>
</protein>
<proteinExistence type="predicted"/>
<evidence type="ECO:0000313" key="3">
    <source>
        <dbReference type="Proteomes" id="UP000078224"/>
    </source>
</evidence>
<evidence type="ECO:0008006" key="4">
    <source>
        <dbReference type="Google" id="ProtNLM"/>
    </source>
</evidence>
<feature type="transmembrane region" description="Helical" evidence="1">
    <location>
        <begin position="120"/>
        <end position="142"/>
    </location>
</feature>
<keyword evidence="1" id="KW-1133">Transmembrane helix</keyword>
<dbReference type="PATRIC" id="fig|1354272.4.peg.2961"/>
<dbReference type="Proteomes" id="UP000078224">
    <property type="component" value="Unassembled WGS sequence"/>
</dbReference>
<feature type="transmembrane region" description="Helical" evidence="1">
    <location>
        <begin position="219"/>
        <end position="235"/>
    </location>
</feature>
<feature type="transmembrane region" description="Helical" evidence="1">
    <location>
        <begin position="162"/>
        <end position="183"/>
    </location>
</feature>
<feature type="transmembrane region" description="Helical" evidence="1">
    <location>
        <begin position="7"/>
        <end position="26"/>
    </location>
</feature>
<feature type="transmembrane region" description="Helical" evidence="1">
    <location>
        <begin position="389"/>
        <end position="412"/>
    </location>
</feature>
<dbReference type="EMBL" id="LXEW01000040">
    <property type="protein sequence ID" value="OAT49735.1"/>
    <property type="molecule type" value="Genomic_DNA"/>
</dbReference>
<keyword evidence="1" id="KW-0472">Membrane</keyword>